<dbReference type="InterPro" id="IPR000073">
    <property type="entry name" value="AB_hydrolase_1"/>
</dbReference>
<evidence type="ECO:0000259" key="1">
    <source>
        <dbReference type="Pfam" id="PF00561"/>
    </source>
</evidence>
<dbReference type="GO" id="GO:0016787">
    <property type="term" value="F:hydrolase activity"/>
    <property type="evidence" value="ECO:0007669"/>
    <property type="project" value="UniProtKB-KW"/>
</dbReference>
<dbReference type="InterPro" id="IPR029058">
    <property type="entry name" value="AB_hydrolase_fold"/>
</dbReference>
<dbReference type="KEGG" id="nno:NONO_c51820"/>
<feature type="domain" description="AB hydrolase-1" evidence="1">
    <location>
        <begin position="44"/>
        <end position="285"/>
    </location>
</feature>
<dbReference type="SUPFAM" id="SSF53474">
    <property type="entry name" value="alpha/beta-Hydrolases"/>
    <property type="match status" value="1"/>
</dbReference>
<dbReference type="PANTHER" id="PTHR43433:SF1">
    <property type="entry name" value="BLL5160 PROTEIN"/>
    <property type="match status" value="1"/>
</dbReference>
<organism evidence="2 3">
    <name type="scientific">Nocardia nova SH22a</name>
    <dbReference type="NCBI Taxonomy" id="1415166"/>
    <lineage>
        <taxon>Bacteria</taxon>
        <taxon>Bacillati</taxon>
        <taxon>Actinomycetota</taxon>
        <taxon>Actinomycetes</taxon>
        <taxon>Mycobacteriales</taxon>
        <taxon>Nocardiaceae</taxon>
        <taxon>Nocardia</taxon>
    </lineage>
</organism>
<dbReference type="eggNOG" id="COG2267">
    <property type="taxonomic scope" value="Bacteria"/>
</dbReference>
<keyword evidence="3" id="KW-1185">Reference proteome</keyword>
<dbReference type="AlphaFoldDB" id="W5TRX0"/>
<dbReference type="Pfam" id="PF00561">
    <property type="entry name" value="Abhydrolase_1"/>
    <property type="match status" value="1"/>
</dbReference>
<dbReference type="Gene3D" id="3.40.50.1820">
    <property type="entry name" value="alpha/beta hydrolase"/>
    <property type="match status" value="1"/>
</dbReference>
<protein>
    <submittedName>
        <fullName evidence="2">Putative hydrolase, alpha/beta hydrolase family</fullName>
    </submittedName>
</protein>
<evidence type="ECO:0000313" key="3">
    <source>
        <dbReference type="Proteomes" id="UP000019150"/>
    </source>
</evidence>
<dbReference type="PANTHER" id="PTHR43433">
    <property type="entry name" value="HYDROLASE, ALPHA/BETA FOLD FAMILY PROTEIN"/>
    <property type="match status" value="1"/>
</dbReference>
<dbReference type="STRING" id="1415166.NONO_c51820"/>
<accession>W5TRX0</accession>
<dbReference type="InterPro" id="IPR050471">
    <property type="entry name" value="AB_hydrolase"/>
</dbReference>
<keyword evidence="2" id="KW-0378">Hydrolase</keyword>
<dbReference type="HOGENOM" id="CLU_020336_6_1_11"/>
<dbReference type="EMBL" id="CP006850">
    <property type="protein sequence ID" value="AHH19966.1"/>
    <property type="molecule type" value="Genomic_DNA"/>
</dbReference>
<name>W5TRX0_9NOCA</name>
<sequence length="310" mass="33576">MSIEVSNSRVQGRGDPGADRFAAADGTRLALFSAGAPTPGLTYLFAHGWTLDHRSWEDVVAQLGEAEPDAAIVTYDHRGHGQSDRLPRGTGTLERLADDLAQILTDRVSGPVVLAGHSMGGMTLAALGERHPELVRERVVGAAFIATSAGPFFPRLRTRPYFLDEVIPRYFTWAESAANRRGSDRAARIQARMTLFGRDARRGDIDRALAQTRAAGPGATLEFGLSMSAHLRLDELTPFARIPVAVLAGEHDRLCPVRHSAALARALPQSALTVFSGAGHMLPYERSAEVVGRLRSVRRRAALARSEESR</sequence>
<dbReference type="PRINTS" id="PR00111">
    <property type="entry name" value="ABHYDROLASE"/>
</dbReference>
<evidence type="ECO:0000313" key="2">
    <source>
        <dbReference type="EMBL" id="AHH19966.1"/>
    </source>
</evidence>
<proteinExistence type="predicted"/>
<reference evidence="2 3" key="1">
    <citation type="journal article" date="2014" name="Appl. Environ. Microbiol.">
        <title>Insights into the Microbial Degradation of Rubber and Gutta-Percha by Analysis of the Complete Genome of Nocardia nova SH22a.</title>
        <authorList>
            <person name="Luo Q."/>
            <person name="Hiessl S."/>
            <person name="Poehlein A."/>
            <person name="Daniel R."/>
            <person name="Steinbuchel A."/>
        </authorList>
    </citation>
    <scope>NUCLEOTIDE SEQUENCE [LARGE SCALE GENOMIC DNA]</scope>
    <source>
        <strain evidence="2">SH22a</strain>
    </source>
</reference>
<gene>
    <name evidence="2" type="ORF">NONO_c51820</name>
</gene>
<dbReference type="Proteomes" id="UP000019150">
    <property type="component" value="Chromosome"/>
</dbReference>
<dbReference type="PATRIC" id="fig|1415166.3.peg.5343"/>